<dbReference type="AlphaFoldDB" id="A0A9N9DUL4"/>
<organism evidence="2 3">
    <name type="scientific">Paraglomus occultum</name>
    <dbReference type="NCBI Taxonomy" id="144539"/>
    <lineage>
        <taxon>Eukaryota</taxon>
        <taxon>Fungi</taxon>
        <taxon>Fungi incertae sedis</taxon>
        <taxon>Mucoromycota</taxon>
        <taxon>Glomeromycotina</taxon>
        <taxon>Glomeromycetes</taxon>
        <taxon>Paraglomerales</taxon>
        <taxon>Paraglomeraceae</taxon>
        <taxon>Paraglomus</taxon>
    </lineage>
</organism>
<evidence type="ECO:0000256" key="1">
    <source>
        <dbReference type="SAM" id="MobiDB-lite"/>
    </source>
</evidence>
<feature type="non-terminal residue" evidence="2">
    <location>
        <position position="1"/>
    </location>
</feature>
<dbReference type="EMBL" id="CAJVPJ010004552">
    <property type="protein sequence ID" value="CAG8653109.1"/>
    <property type="molecule type" value="Genomic_DNA"/>
</dbReference>
<proteinExistence type="predicted"/>
<comment type="caution">
    <text evidence="2">The sequence shown here is derived from an EMBL/GenBank/DDBJ whole genome shotgun (WGS) entry which is preliminary data.</text>
</comment>
<reference evidence="2" key="1">
    <citation type="submission" date="2021-06" db="EMBL/GenBank/DDBJ databases">
        <authorList>
            <person name="Kallberg Y."/>
            <person name="Tangrot J."/>
            <person name="Rosling A."/>
        </authorList>
    </citation>
    <scope>NUCLEOTIDE SEQUENCE</scope>
    <source>
        <strain evidence="2">IA702</strain>
    </source>
</reference>
<evidence type="ECO:0000313" key="3">
    <source>
        <dbReference type="Proteomes" id="UP000789572"/>
    </source>
</evidence>
<feature type="non-terminal residue" evidence="2">
    <location>
        <position position="52"/>
    </location>
</feature>
<accession>A0A9N9DUL4</accession>
<name>A0A9N9DUL4_9GLOM</name>
<keyword evidence="3" id="KW-1185">Reference proteome</keyword>
<dbReference type="Proteomes" id="UP000789572">
    <property type="component" value="Unassembled WGS sequence"/>
</dbReference>
<evidence type="ECO:0000313" key="2">
    <source>
        <dbReference type="EMBL" id="CAG8653109.1"/>
    </source>
</evidence>
<gene>
    <name evidence="2" type="ORF">POCULU_LOCUS10058</name>
</gene>
<protein>
    <submittedName>
        <fullName evidence="2">1219_t:CDS:1</fullName>
    </submittedName>
</protein>
<feature type="region of interest" description="Disordered" evidence="1">
    <location>
        <begin position="24"/>
        <end position="52"/>
    </location>
</feature>
<sequence length="52" mass="5957">NEVSAVCKKFGKTIKKILSGVEDNKHHQKRHHGIFHNIPPAPPLSRRLDDDF</sequence>